<protein>
    <submittedName>
        <fullName evidence="2">Uncharacterized protein</fullName>
    </submittedName>
</protein>
<organism evidence="2 3">
    <name type="scientific">Trichomonas vaginalis (strain ATCC PRA-98 / G3)</name>
    <dbReference type="NCBI Taxonomy" id="412133"/>
    <lineage>
        <taxon>Eukaryota</taxon>
        <taxon>Metamonada</taxon>
        <taxon>Parabasalia</taxon>
        <taxon>Trichomonadida</taxon>
        <taxon>Trichomonadidae</taxon>
        <taxon>Trichomonas</taxon>
    </lineage>
</organism>
<dbReference type="RefSeq" id="XP_001580824.1">
    <property type="nucleotide sequence ID" value="XM_001580774.1"/>
</dbReference>
<accession>A2DI42</accession>
<evidence type="ECO:0000313" key="3">
    <source>
        <dbReference type="Proteomes" id="UP000001542"/>
    </source>
</evidence>
<proteinExistence type="predicted"/>
<feature type="coiled-coil region" evidence="1">
    <location>
        <begin position="1"/>
        <end position="299"/>
    </location>
</feature>
<dbReference type="EMBL" id="DS113203">
    <property type="protein sequence ID" value="EAY19838.1"/>
    <property type="molecule type" value="Genomic_DNA"/>
</dbReference>
<evidence type="ECO:0000313" key="2">
    <source>
        <dbReference type="EMBL" id="EAY19838.1"/>
    </source>
</evidence>
<reference evidence="2" key="1">
    <citation type="submission" date="2006-10" db="EMBL/GenBank/DDBJ databases">
        <authorList>
            <person name="Amadeo P."/>
            <person name="Zhao Q."/>
            <person name="Wortman J."/>
            <person name="Fraser-Liggett C."/>
            <person name="Carlton J."/>
        </authorList>
    </citation>
    <scope>NUCLEOTIDE SEQUENCE</scope>
    <source>
        <strain evidence="2">G3</strain>
    </source>
</reference>
<dbReference type="Proteomes" id="UP000001542">
    <property type="component" value="Unassembled WGS sequence"/>
</dbReference>
<name>A2DI42_TRIV3</name>
<dbReference type="KEGG" id="tva:5465378"/>
<keyword evidence="1" id="KW-0175">Coiled coil</keyword>
<sequence>MSISEDEFMRVQQELIRLKEEKHNLNEQLKSVSNTSQTFLQSLFSGSDASMIERLQKEENELKATLAKLREQISTLNEQCRGVDQAILNVDQVAAIESLFQTKKRELLRMRSLNETALKDLEEEVELAKNLCDSLENGRASFAREKENIFNSIVSLQTSKQTIDTRIKDLQEINAQLKQDLGLKSSVDENYAELAAEIDQWQEKLQNLEKEYKEMTLHFDDREQRLRIIADSKASECDSIKKEQDKQTEDCKSQLKTLKKELSTLKSHGHVEETVTLDIDHIIAENDQLQSRYNELCKRGEELSAIVNKHQTDCAFLANWLRSEGRSHVQPEVSFRQLQQLLEKREAELRNAKH</sequence>
<dbReference type="OrthoDB" id="10264508at2759"/>
<dbReference type="SMR" id="A2DI42"/>
<dbReference type="AlphaFoldDB" id="A2DI42"/>
<gene>
    <name evidence="2" type="ORF">TVAG_129460</name>
</gene>
<dbReference type="InParanoid" id="A2DI42"/>
<dbReference type="VEuPathDB" id="TrichDB:TVAGG3_0712760"/>
<dbReference type="VEuPathDB" id="TrichDB:TVAG_129460"/>
<reference evidence="2" key="2">
    <citation type="journal article" date="2007" name="Science">
        <title>Draft genome sequence of the sexually transmitted pathogen Trichomonas vaginalis.</title>
        <authorList>
            <person name="Carlton J.M."/>
            <person name="Hirt R.P."/>
            <person name="Silva J.C."/>
            <person name="Delcher A.L."/>
            <person name="Schatz M."/>
            <person name="Zhao Q."/>
            <person name="Wortman J.R."/>
            <person name="Bidwell S.L."/>
            <person name="Alsmark U.C.M."/>
            <person name="Besteiro S."/>
            <person name="Sicheritz-Ponten T."/>
            <person name="Noel C.J."/>
            <person name="Dacks J.B."/>
            <person name="Foster P.G."/>
            <person name="Simillion C."/>
            <person name="Van de Peer Y."/>
            <person name="Miranda-Saavedra D."/>
            <person name="Barton G.J."/>
            <person name="Westrop G.D."/>
            <person name="Mueller S."/>
            <person name="Dessi D."/>
            <person name="Fiori P.L."/>
            <person name="Ren Q."/>
            <person name="Paulsen I."/>
            <person name="Zhang H."/>
            <person name="Bastida-Corcuera F.D."/>
            <person name="Simoes-Barbosa A."/>
            <person name="Brown M.T."/>
            <person name="Hayes R.D."/>
            <person name="Mukherjee M."/>
            <person name="Okumura C.Y."/>
            <person name="Schneider R."/>
            <person name="Smith A.J."/>
            <person name="Vanacova S."/>
            <person name="Villalvazo M."/>
            <person name="Haas B.J."/>
            <person name="Pertea M."/>
            <person name="Feldblyum T.V."/>
            <person name="Utterback T.R."/>
            <person name="Shu C.L."/>
            <person name="Osoegawa K."/>
            <person name="de Jong P.J."/>
            <person name="Hrdy I."/>
            <person name="Horvathova L."/>
            <person name="Zubacova Z."/>
            <person name="Dolezal P."/>
            <person name="Malik S.B."/>
            <person name="Logsdon J.M. Jr."/>
            <person name="Henze K."/>
            <person name="Gupta A."/>
            <person name="Wang C.C."/>
            <person name="Dunne R.L."/>
            <person name="Upcroft J.A."/>
            <person name="Upcroft P."/>
            <person name="White O."/>
            <person name="Salzberg S.L."/>
            <person name="Tang P."/>
            <person name="Chiu C.-H."/>
            <person name="Lee Y.-S."/>
            <person name="Embley T.M."/>
            <person name="Coombs G.H."/>
            <person name="Mottram J.C."/>
            <person name="Tachezy J."/>
            <person name="Fraser-Liggett C.M."/>
            <person name="Johnson P.J."/>
        </authorList>
    </citation>
    <scope>NUCLEOTIDE SEQUENCE [LARGE SCALE GENOMIC DNA]</scope>
    <source>
        <strain evidence="2">G3</strain>
    </source>
</reference>
<keyword evidence="3" id="KW-1185">Reference proteome</keyword>
<evidence type="ECO:0000256" key="1">
    <source>
        <dbReference type="SAM" id="Coils"/>
    </source>
</evidence>